<dbReference type="AlphaFoldDB" id="A0A2B4R710"/>
<dbReference type="EMBL" id="LSMT01000834">
    <property type="protein sequence ID" value="PFX14134.1"/>
    <property type="molecule type" value="Genomic_DNA"/>
</dbReference>
<keyword evidence="2" id="KW-1185">Reference proteome</keyword>
<evidence type="ECO:0000313" key="1">
    <source>
        <dbReference type="EMBL" id="PFX14134.1"/>
    </source>
</evidence>
<reference evidence="2" key="1">
    <citation type="journal article" date="2017" name="bioRxiv">
        <title>Comparative analysis of the genomes of Stylophora pistillata and Acropora digitifera provides evidence for extensive differences between species of corals.</title>
        <authorList>
            <person name="Voolstra C.R."/>
            <person name="Li Y."/>
            <person name="Liew Y.J."/>
            <person name="Baumgarten S."/>
            <person name="Zoccola D."/>
            <person name="Flot J.-F."/>
            <person name="Tambutte S."/>
            <person name="Allemand D."/>
            <person name="Aranda M."/>
        </authorList>
    </citation>
    <scope>NUCLEOTIDE SEQUENCE [LARGE SCALE GENOMIC DNA]</scope>
</reference>
<name>A0A2B4R710_STYPI</name>
<gene>
    <name evidence="1" type="ORF">AWC38_SpisGene21736</name>
</gene>
<evidence type="ECO:0000313" key="2">
    <source>
        <dbReference type="Proteomes" id="UP000225706"/>
    </source>
</evidence>
<dbReference type="Proteomes" id="UP000225706">
    <property type="component" value="Unassembled WGS sequence"/>
</dbReference>
<comment type="caution">
    <text evidence="1">The sequence shown here is derived from an EMBL/GenBank/DDBJ whole genome shotgun (WGS) entry which is preliminary data.</text>
</comment>
<sequence length="129" mass="14263">MSTRDSGASCISLIFFLSDESLVLKFSEILGDNVEMDFGIEPLPEVPEDKEIELEVVEPADPKYEIQGASSMHNEVKLLAIPSGGDLKKYEFKVFSQLFTTEEMAAGILEPAREKATGKEVLDPHRTSL</sequence>
<protein>
    <submittedName>
        <fullName evidence="1">Uncharacterized protein</fullName>
    </submittedName>
</protein>
<dbReference type="OrthoDB" id="5988760at2759"/>
<accession>A0A2B4R710</accession>
<proteinExistence type="predicted"/>
<organism evidence="1 2">
    <name type="scientific">Stylophora pistillata</name>
    <name type="common">Smooth cauliflower coral</name>
    <dbReference type="NCBI Taxonomy" id="50429"/>
    <lineage>
        <taxon>Eukaryota</taxon>
        <taxon>Metazoa</taxon>
        <taxon>Cnidaria</taxon>
        <taxon>Anthozoa</taxon>
        <taxon>Hexacorallia</taxon>
        <taxon>Scleractinia</taxon>
        <taxon>Astrocoeniina</taxon>
        <taxon>Pocilloporidae</taxon>
        <taxon>Stylophora</taxon>
    </lineage>
</organism>